<evidence type="ECO:0000313" key="6">
    <source>
        <dbReference type="EMBL" id="PXX98941.1"/>
    </source>
</evidence>
<name>A0A2V3ZVM0_9BACT</name>
<organism evidence="6 7">
    <name type="scientific">Marinifilum breve</name>
    <dbReference type="NCBI Taxonomy" id="2184082"/>
    <lineage>
        <taxon>Bacteria</taxon>
        <taxon>Pseudomonadati</taxon>
        <taxon>Bacteroidota</taxon>
        <taxon>Bacteroidia</taxon>
        <taxon>Marinilabiliales</taxon>
        <taxon>Marinifilaceae</taxon>
    </lineage>
</organism>
<comment type="caution">
    <text evidence="6">The sequence shown here is derived from an EMBL/GenBank/DDBJ whole genome shotgun (WGS) entry which is preliminary data.</text>
</comment>
<dbReference type="EMBL" id="QFLI01000007">
    <property type="protein sequence ID" value="PXX98941.1"/>
    <property type="molecule type" value="Genomic_DNA"/>
</dbReference>
<proteinExistence type="predicted"/>
<evidence type="ECO:0000256" key="3">
    <source>
        <dbReference type="ARBA" id="ARBA00022833"/>
    </source>
</evidence>
<keyword evidence="7" id="KW-1185">Reference proteome</keyword>
<gene>
    <name evidence="6" type="ORF">DF185_15355</name>
</gene>
<dbReference type="OrthoDB" id="1121111at2"/>
<reference evidence="6 7" key="1">
    <citation type="submission" date="2018-05" db="EMBL/GenBank/DDBJ databases">
        <title>Marinifilum breve JC075T sp. nov., a marine bacterium isolated from Yongle Blue Hole in the South China Sea.</title>
        <authorList>
            <person name="Fu T."/>
        </authorList>
    </citation>
    <scope>NUCLEOTIDE SEQUENCE [LARGE SCALE GENOMIC DNA]</scope>
    <source>
        <strain evidence="6 7">JC075</strain>
    </source>
</reference>
<dbReference type="PANTHER" id="PTHR33823">
    <property type="entry name" value="RNA POLYMERASE-BINDING TRANSCRIPTION FACTOR DKSA-RELATED"/>
    <property type="match status" value="1"/>
</dbReference>
<accession>A0A2V3ZVM0</accession>
<feature type="zinc finger region" description="dksA C4-type" evidence="4">
    <location>
        <begin position="84"/>
        <end position="108"/>
    </location>
</feature>
<evidence type="ECO:0000256" key="2">
    <source>
        <dbReference type="ARBA" id="ARBA00022771"/>
    </source>
</evidence>
<dbReference type="Proteomes" id="UP000248079">
    <property type="component" value="Unassembled WGS sequence"/>
</dbReference>
<keyword evidence="3" id="KW-0862">Zinc</keyword>
<keyword evidence="1" id="KW-0479">Metal-binding</keyword>
<sequence length="111" mass="12514">MIQDNREHIENQIKEKIEKLEVEIVTLKDLTQPISPDSAIGRVSRMDAINNKSVNEAALRKKKAQLIALKETVKNLDDPKFGKCIKCGAEIPIGRIMIMPESKKCVRCASR</sequence>
<keyword evidence="2" id="KW-0863">Zinc-finger</keyword>
<dbReference type="InterPro" id="IPR000962">
    <property type="entry name" value="Znf_DskA_TraR"/>
</dbReference>
<evidence type="ECO:0000313" key="7">
    <source>
        <dbReference type="Proteomes" id="UP000248079"/>
    </source>
</evidence>
<dbReference type="RefSeq" id="WP_110361831.1">
    <property type="nucleotide sequence ID" value="NZ_QFLI01000007.1"/>
</dbReference>
<dbReference type="Pfam" id="PF01258">
    <property type="entry name" value="zf-dskA_traR"/>
    <property type="match status" value="1"/>
</dbReference>
<dbReference type="AlphaFoldDB" id="A0A2V3ZVM0"/>
<evidence type="ECO:0000256" key="4">
    <source>
        <dbReference type="PROSITE-ProRule" id="PRU00510"/>
    </source>
</evidence>
<evidence type="ECO:0000259" key="5">
    <source>
        <dbReference type="Pfam" id="PF01258"/>
    </source>
</evidence>
<protein>
    <recommendedName>
        <fullName evidence="5">Zinc finger DksA/TraR C4-type domain-containing protein</fullName>
    </recommendedName>
</protein>
<dbReference type="PROSITE" id="PS51128">
    <property type="entry name" value="ZF_DKSA_2"/>
    <property type="match status" value="1"/>
</dbReference>
<evidence type="ECO:0000256" key="1">
    <source>
        <dbReference type="ARBA" id="ARBA00022723"/>
    </source>
</evidence>
<dbReference type="Gene3D" id="1.20.120.910">
    <property type="entry name" value="DksA, coiled-coil domain"/>
    <property type="match status" value="1"/>
</dbReference>
<dbReference type="PANTHER" id="PTHR33823:SF4">
    <property type="entry name" value="GENERAL STRESS PROTEIN 16O"/>
    <property type="match status" value="1"/>
</dbReference>
<dbReference type="GO" id="GO:0008270">
    <property type="term" value="F:zinc ion binding"/>
    <property type="evidence" value="ECO:0007669"/>
    <property type="project" value="UniProtKB-KW"/>
</dbReference>
<feature type="domain" description="Zinc finger DksA/TraR C4-type" evidence="5">
    <location>
        <begin position="80"/>
        <end position="111"/>
    </location>
</feature>